<evidence type="ECO:0000313" key="6">
    <source>
        <dbReference type="Proteomes" id="UP000504638"/>
    </source>
</evidence>
<evidence type="ECO:0000256" key="1">
    <source>
        <dbReference type="ARBA" id="ARBA00005375"/>
    </source>
</evidence>
<protein>
    <submittedName>
        <fullName evidence="5 7">Phosphoglycerate mutase-like protein</fullName>
    </submittedName>
</protein>
<evidence type="ECO:0000313" key="7">
    <source>
        <dbReference type="RefSeq" id="XP_033539122.1"/>
    </source>
</evidence>
<evidence type="ECO:0000256" key="3">
    <source>
        <dbReference type="SAM" id="Phobius"/>
    </source>
</evidence>
<feature type="chain" id="PRO_5044632138" evidence="4">
    <location>
        <begin position="21"/>
        <end position="591"/>
    </location>
</feature>
<comment type="similarity">
    <text evidence="1">Belongs to the histidine acid phosphatase family.</text>
</comment>
<feature type="region of interest" description="Disordered" evidence="2">
    <location>
        <begin position="541"/>
        <end position="591"/>
    </location>
</feature>
<dbReference type="GeneID" id="54417486"/>
<reference evidence="7" key="2">
    <citation type="submission" date="2020-04" db="EMBL/GenBank/DDBJ databases">
        <authorList>
            <consortium name="NCBI Genome Project"/>
        </authorList>
    </citation>
    <scope>NUCLEOTIDE SEQUENCE</scope>
    <source>
        <strain evidence="7">CBS 781.70</strain>
    </source>
</reference>
<reference evidence="7" key="3">
    <citation type="submission" date="2025-04" db="UniProtKB">
        <authorList>
            <consortium name="RefSeq"/>
        </authorList>
    </citation>
    <scope>IDENTIFICATION</scope>
    <source>
        <strain evidence="7">CBS 781.70</strain>
    </source>
</reference>
<keyword evidence="6" id="KW-1185">Reference proteome</keyword>
<dbReference type="GO" id="GO:0016791">
    <property type="term" value="F:phosphatase activity"/>
    <property type="evidence" value="ECO:0007669"/>
    <property type="project" value="TreeGrafter"/>
</dbReference>
<dbReference type="AlphaFoldDB" id="A0A6G1GHW8"/>
<feature type="transmembrane region" description="Helical" evidence="3">
    <location>
        <begin position="458"/>
        <end position="483"/>
    </location>
</feature>
<reference evidence="5 7" key="1">
    <citation type="submission" date="2020-01" db="EMBL/GenBank/DDBJ databases">
        <authorList>
            <consortium name="DOE Joint Genome Institute"/>
            <person name="Haridas S."/>
            <person name="Albert R."/>
            <person name="Binder M."/>
            <person name="Bloem J."/>
            <person name="Labutti K."/>
            <person name="Salamov A."/>
            <person name="Andreopoulos B."/>
            <person name="Baker S.E."/>
            <person name="Barry K."/>
            <person name="Bills G."/>
            <person name="Bluhm B.H."/>
            <person name="Cannon C."/>
            <person name="Castanera R."/>
            <person name="Culley D.E."/>
            <person name="Daum C."/>
            <person name="Ezra D."/>
            <person name="Gonzalez J.B."/>
            <person name="Henrissat B."/>
            <person name="Kuo A."/>
            <person name="Liang C."/>
            <person name="Lipzen A."/>
            <person name="Lutzoni F."/>
            <person name="Magnuson J."/>
            <person name="Mondo S."/>
            <person name="Nolan M."/>
            <person name="Ohm R."/>
            <person name="Pangilinan J."/>
            <person name="Park H.-J."/>
            <person name="Ramirez L."/>
            <person name="Alfaro M."/>
            <person name="Sun H."/>
            <person name="Tritt A."/>
            <person name="Yoshinaga Y."/>
            <person name="Zwiers L.-H."/>
            <person name="Turgeon B.G."/>
            <person name="Goodwin S.B."/>
            <person name="Spatafora J.W."/>
            <person name="Crous P.W."/>
            <person name="Grigoriev I.V."/>
        </authorList>
    </citation>
    <scope>NUCLEOTIDE SEQUENCE</scope>
    <source>
        <strain evidence="5 7">CBS 781.70</strain>
    </source>
</reference>
<dbReference type="Pfam" id="PF00328">
    <property type="entry name" value="His_Phos_2"/>
    <property type="match status" value="1"/>
</dbReference>
<dbReference type="OrthoDB" id="258392at2759"/>
<dbReference type="Gene3D" id="3.40.50.1240">
    <property type="entry name" value="Phosphoglycerate mutase-like"/>
    <property type="match status" value="1"/>
</dbReference>
<proteinExistence type="inferred from homology"/>
<dbReference type="PANTHER" id="PTHR11567:SF127">
    <property type="entry name" value="HISTIDINE ACID PHOSPHATASE"/>
    <property type="match status" value="1"/>
</dbReference>
<dbReference type="SUPFAM" id="SSF53254">
    <property type="entry name" value="Phosphoglycerate mutase-like"/>
    <property type="match status" value="1"/>
</dbReference>
<feature type="signal peptide" evidence="4">
    <location>
        <begin position="1"/>
        <end position="20"/>
    </location>
</feature>
<keyword evidence="4" id="KW-0732">Signal</keyword>
<keyword evidence="3" id="KW-1133">Transmembrane helix</keyword>
<sequence>MVASFLALVVALVFTSFVAGQQSYTLHGSVILSNGGEFTPAVGFPGYHQLTSVGAQQMFDLGSYFRNRYISANDFGGPRAPIQHISTTRINDDDTYVMTLDNPQYPAAAQAFMQGLYPPASMNVNGSSFTDPTAILANGSYFEGPLGGYKYPLIRTVASLDPQSVYLDGLTNCMSWAMEAGNYLNSQPASNLESSSHIMYSNIAQAFDQLMLRKGNSFSYYNARTIWQYISYQYVHNSTVKALFDAEPFTGYLANLRHYASLQEYYYSGNMSVAGANGRSLTSNEWVRPIAGRTVAAKILGLLNNTIASSGTETLLNLIVTDESAMVALFSLISLTSRNQNFIGLPEQGSAAVFELLSLGSSDEYFPKLSDLWVRFYFLNGTEEQTMQSYSIFSNGPSHQDMRWSEFVQQMEAIMIGSVSDWCEICGDASIFCPAFSQGNGLLPSSGSSSRSHGGMSLPVAGVIGAIVTLVVVGILMALAGLAGGIRLHRLRRGKNSEVGGFRGSQKLASDQDLVLPKGGAGATVVGAAAPEKGHERVGSWEMKNGESNRFGDMGKDIGVDGTGATSRPSFDADDLAVNPFGDPVKPDERV</sequence>
<organism evidence="5">
    <name type="scientific">Eremomyces bilateralis CBS 781.70</name>
    <dbReference type="NCBI Taxonomy" id="1392243"/>
    <lineage>
        <taxon>Eukaryota</taxon>
        <taxon>Fungi</taxon>
        <taxon>Dikarya</taxon>
        <taxon>Ascomycota</taxon>
        <taxon>Pezizomycotina</taxon>
        <taxon>Dothideomycetes</taxon>
        <taxon>Dothideomycetes incertae sedis</taxon>
        <taxon>Eremomycetales</taxon>
        <taxon>Eremomycetaceae</taxon>
        <taxon>Eremomyces</taxon>
    </lineage>
</organism>
<name>A0A6G1GHW8_9PEZI</name>
<dbReference type="Proteomes" id="UP000504638">
    <property type="component" value="Unplaced"/>
</dbReference>
<keyword evidence="3" id="KW-0472">Membrane</keyword>
<dbReference type="PANTHER" id="PTHR11567">
    <property type="entry name" value="ACID PHOSPHATASE-RELATED"/>
    <property type="match status" value="1"/>
</dbReference>
<dbReference type="RefSeq" id="XP_033539122.1">
    <property type="nucleotide sequence ID" value="XM_033676916.1"/>
</dbReference>
<evidence type="ECO:0000256" key="2">
    <source>
        <dbReference type="SAM" id="MobiDB-lite"/>
    </source>
</evidence>
<dbReference type="EMBL" id="ML975149">
    <property type="protein sequence ID" value="KAF1817491.1"/>
    <property type="molecule type" value="Genomic_DNA"/>
</dbReference>
<accession>A0A6G1GHW8</accession>
<dbReference type="InterPro" id="IPR029033">
    <property type="entry name" value="His_PPase_superfam"/>
</dbReference>
<dbReference type="InterPro" id="IPR050645">
    <property type="entry name" value="Histidine_acid_phosphatase"/>
</dbReference>
<evidence type="ECO:0000256" key="4">
    <source>
        <dbReference type="SAM" id="SignalP"/>
    </source>
</evidence>
<keyword evidence="3" id="KW-0812">Transmembrane</keyword>
<gene>
    <name evidence="5 7" type="ORF">P152DRAFT_408172</name>
</gene>
<evidence type="ECO:0000313" key="5">
    <source>
        <dbReference type="EMBL" id="KAF1817491.1"/>
    </source>
</evidence>
<dbReference type="InterPro" id="IPR000560">
    <property type="entry name" value="His_Pase_clade-2"/>
</dbReference>